<evidence type="ECO:0000256" key="1">
    <source>
        <dbReference type="ARBA" id="ARBA00023002"/>
    </source>
</evidence>
<dbReference type="PANTHER" id="PTHR43476">
    <property type="entry name" value="3-(3-HYDROXY-PHENYL)PROPIONATE/3-HYDROXYCINNAMIC ACID HYDROXYLASE"/>
    <property type="match status" value="1"/>
</dbReference>
<dbReference type="Pfam" id="PF01494">
    <property type="entry name" value="FAD_binding_3"/>
    <property type="match status" value="1"/>
</dbReference>
<dbReference type="GO" id="GO:0004497">
    <property type="term" value="F:monooxygenase activity"/>
    <property type="evidence" value="ECO:0007669"/>
    <property type="project" value="UniProtKB-KW"/>
</dbReference>
<dbReference type="EMBL" id="JBHTAX010000001">
    <property type="protein sequence ID" value="MFC7189202.1"/>
    <property type="molecule type" value="Genomic_DNA"/>
</dbReference>
<sequence>MSDRTERSDVVIVGCGPGGAVLAYLLARSGVDVSLIERAATFEREYRGFGWNPGVIRLFDEMDLLDDILALAHETVTEGAFSLYGKNVPVLDFDLLETDYPYALMMEQPALLECLVDHAMTYDGFSFYPATTVTDIERDGSSSGNGVRAHDRTTDQEVTFEARVVVGADGRYSTVRSTADIAPGLFESPIDLVWFKLPRGAVDASAEGRIDRDGILMYFGLDGGELQIGYLVRNDEWPAIKDAGFSAFRNRVAAIDPEVAEAVTTHLDGFRDTTLLNIAPGLADTWTQDGLLLLGDAAHVASPVGAQGNPLAVEDAVVAHDVLVRALSESSGNLSSQVLDEFEARRRPSVERVISLQRRAADNFAFWLTYGEYVPTWLVRGSATVFKRVVPHSRIIQRLVESFALGDQTVSVGRSHFTD</sequence>
<protein>
    <submittedName>
        <fullName evidence="3">FAD-dependent monooxygenase</fullName>
    </submittedName>
</protein>
<dbReference type="PANTHER" id="PTHR43476:SF5">
    <property type="entry name" value="FAD-DEPENDENT MONOOXYGENASE"/>
    <property type="match status" value="1"/>
</dbReference>
<name>A0ABD5YJY9_9EURY</name>
<evidence type="ECO:0000313" key="3">
    <source>
        <dbReference type="EMBL" id="MFC7189202.1"/>
    </source>
</evidence>
<dbReference type="GeneID" id="76198770"/>
<gene>
    <name evidence="3" type="ORF">ACFQL7_04630</name>
</gene>
<evidence type="ECO:0000313" key="4">
    <source>
        <dbReference type="Proteomes" id="UP001596417"/>
    </source>
</evidence>
<dbReference type="Proteomes" id="UP001596417">
    <property type="component" value="Unassembled WGS sequence"/>
</dbReference>
<accession>A0ABD5YJY9</accession>
<dbReference type="SUPFAM" id="SSF51905">
    <property type="entry name" value="FAD/NAD(P)-binding domain"/>
    <property type="match status" value="1"/>
</dbReference>
<comment type="caution">
    <text evidence="3">The sequence shown here is derived from an EMBL/GenBank/DDBJ whole genome shotgun (WGS) entry which is preliminary data.</text>
</comment>
<dbReference type="InterPro" id="IPR050631">
    <property type="entry name" value="PheA/TfdB_FAD_monoxygenase"/>
</dbReference>
<organism evidence="3 4">
    <name type="scientific">Halocatena marina</name>
    <dbReference type="NCBI Taxonomy" id="2934937"/>
    <lineage>
        <taxon>Archaea</taxon>
        <taxon>Methanobacteriati</taxon>
        <taxon>Methanobacteriota</taxon>
        <taxon>Stenosarchaea group</taxon>
        <taxon>Halobacteria</taxon>
        <taxon>Halobacteriales</taxon>
        <taxon>Natronomonadaceae</taxon>
        <taxon>Halocatena</taxon>
    </lineage>
</organism>
<reference evidence="3 4" key="1">
    <citation type="journal article" date="2019" name="Int. J. Syst. Evol. Microbiol.">
        <title>The Global Catalogue of Microorganisms (GCM) 10K type strain sequencing project: providing services to taxonomists for standard genome sequencing and annotation.</title>
        <authorList>
            <consortium name="The Broad Institute Genomics Platform"/>
            <consortium name="The Broad Institute Genome Sequencing Center for Infectious Disease"/>
            <person name="Wu L."/>
            <person name="Ma J."/>
        </authorList>
    </citation>
    <scope>NUCLEOTIDE SEQUENCE [LARGE SCALE GENOMIC DNA]</scope>
    <source>
        <strain evidence="3 4">RDMS1</strain>
    </source>
</reference>
<dbReference type="InterPro" id="IPR002938">
    <property type="entry name" value="FAD-bd"/>
</dbReference>
<evidence type="ECO:0000259" key="2">
    <source>
        <dbReference type="Pfam" id="PF01494"/>
    </source>
</evidence>
<dbReference type="InterPro" id="IPR036188">
    <property type="entry name" value="FAD/NAD-bd_sf"/>
</dbReference>
<feature type="domain" description="FAD-binding" evidence="2">
    <location>
        <begin position="8"/>
        <end position="354"/>
    </location>
</feature>
<dbReference type="Gene3D" id="3.50.50.60">
    <property type="entry name" value="FAD/NAD(P)-binding domain"/>
    <property type="match status" value="2"/>
</dbReference>
<keyword evidence="1" id="KW-0560">Oxidoreductase</keyword>
<dbReference type="RefSeq" id="WP_264555088.1">
    <property type="nucleotide sequence ID" value="NZ_CP109979.1"/>
</dbReference>
<proteinExistence type="predicted"/>
<keyword evidence="3" id="KW-0503">Monooxygenase</keyword>
<dbReference type="AlphaFoldDB" id="A0ABD5YJY9"/>
<keyword evidence="4" id="KW-1185">Reference proteome</keyword>
<dbReference type="PRINTS" id="PR00420">
    <property type="entry name" value="RNGMNOXGNASE"/>
</dbReference>